<reference evidence="1 2" key="1">
    <citation type="submission" date="2015-12" db="EMBL/GenBank/DDBJ databases">
        <title>The genome of Folsomia candida.</title>
        <authorList>
            <person name="Faddeeva A."/>
            <person name="Derks M.F."/>
            <person name="Anvar Y."/>
            <person name="Smit S."/>
            <person name="Van Straalen N."/>
            <person name="Roelofs D."/>
        </authorList>
    </citation>
    <scope>NUCLEOTIDE SEQUENCE [LARGE SCALE GENOMIC DNA]</scope>
    <source>
        <strain evidence="1 2">VU population</strain>
        <tissue evidence="1">Whole body</tissue>
    </source>
</reference>
<proteinExistence type="predicted"/>
<evidence type="ECO:0000313" key="1">
    <source>
        <dbReference type="EMBL" id="OXA50966.1"/>
    </source>
</evidence>
<sequence>MPSDKEEIFYANDLYCDDKMNYLCDVNPPCPPNEQYHCPYKGLRVMNPEDDVDEDADLCKFVKYQQILDTPLATYYKSDTDLTWVGAMNCLKKNNFTPASYQDEEDIEFFNEYIPEESTDPKNPFEAWNTASSWRRGGRGDILKWEDGSTVNDAHLIEFHTHDEIDPVCGKTMQHLGEVGIMSENCLRRLKFFYKIRKASVPDILAIQICPRHAVMKSFYSLCNATLVTVNPKSKNDTRNSTIFFPKANFQTLSKIRFQNKLLKNIVVDFNLNGDHLPSVYAHHPHRAFKLLSLSSAIYIKLCPKVNPDLIIIARNKCPQYLCVKRSNQFNIREKDPLLEILWKVVEFVQNACFSYFEEGYSYRMFHRFGNALVDLWTSPDIRIRWFNQIESHRFWERVLGPLYEVDLLNMDKCNFAVVSKNLNVRLLPENIPNNARLLGSRAVDREPEDD</sequence>
<accession>A0A226E392</accession>
<keyword evidence="2" id="KW-1185">Reference proteome</keyword>
<dbReference type="EMBL" id="LNIX01000008">
    <property type="protein sequence ID" value="OXA50966.1"/>
    <property type="molecule type" value="Genomic_DNA"/>
</dbReference>
<name>A0A226E392_FOLCA</name>
<evidence type="ECO:0000313" key="2">
    <source>
        <dbReference type="Proteomes" id="UP000198287"/>
    </source>
</evidence>
<dbReference type="AlphaFoldDB" id="A0A226E392"/>
<protein>
    <submittedName>
        <fullName evidence="1">Uncharacterized protein</fullName>
    </submittedName>
</protein>
<organism evidence="1 2">
    <name type="scientific">Folsomia candida</name>
    <name type="common">Springtail</name>
    <dbReference type="NCBI Taxonomy" id="158441"/>
    <lineage>
        <taxon>Eukaryota</taxon>
        <taxon>Metazoa</taxon>
        <taxon>Ecdysozoa</taxon>
        <taxon>Arthropoda</taxon>
        <taxon>Hexapoda</taxon>
        <taxon>Collembola</taxon>
        <taxon>Entomobryomorpha</taxon>
        <taxon>Isotomoidea</taxon>
        <taxon>Isotomidae</taxon>
        <taxon>Proisotominae</taxon>
        <taxon>Folsomia</taxon>
    </lineage>
</organism>
<dbReference type="Proteomes" id="UP000198287">
    <property type="component" value="Unassembled WGS sequence"/>
</dbReference>
<gene>
    <name evidence="1" type="ORF">Fcan01_14607</name>
</gene>
<comment type="caution">
    <text evidence="1">The sequence shown here is derived from an EMBL/GenBank/DDBJ whole genome shotgun (WGS) entry which is preliminary data.</text>
</comment>